<feature type="domain" description="Thioredoxin" evidence="3">
    <location>
        <begin position="153"/>
        <end position="249"/>
    </location>
</feature>
<dbReference type="AlphaFoldDB" id="A0A1K1RE68"/>
<keyword evidence="1" id="KW-0732">Signal</keyword>
<evidence type="ECO:0000313" key="5">
    <source>
        <dbReference type="Proteomes" id="UP000183788"/>
    </source>
</evidence>
<proteinExistence type="predicted"/>
<dbReference type="InterPro" id="IPR036249">
    <property type="entry name" value="Thioredoxin-like_sf"/>
</dbReference>
<evidence type="ECO:0000259" key="3">
    <source>
        <dbReference type="PROSITE" id="PS51352"/>
    </source>
</evidence>
<dbReference type="Gene3D" id="3.40.250.10">
    <property type="entry name" value="Rhodanese-like domain"/>
    <property type="match status" value="1"/>
</dbReference>
<dbReference type="SUPFAM" id="SSF52833">
    <property type="entry name" value="Thioredoxin-like"/>
    <property type="match status" value="1"/>
</dbReference>
<dbReference type="InterPro" id="IPR052367">
    <property type="entry name" value="Thiosulfate_ST/Rhodanese-like"/>
</dbReference>
<dbReference type="InterPro" id="IPR001763">
    <property type="entry name" value="Rhodanese-like_dom"/>
</dbReference>
<dbReference type="SMART" id="SM00450">
    <property type="entry name" value="RHOD"/>
    <property type="match status" value="1"/>
</dbReference>
<dbReference type="CDD" id="cd00158">
    <property type="entry name" value="RHOD"/>
    <property type="match status" value="1"/>
</dbReference>
<evidence type="ECO:0000313" key="4">
    <source>
        <dbReference type="EMBL" id="SFW70241.1"/>
    </source>
</evidence>
<evidence type="ECO:0000256" key="1">
    <source>
        <dbReference type="SAM" id="SignalP"/>
    </source>
</evidence>
<dbReference type="PROSITE" id="PS51352">
    <property type="entry name" value="THIOREDOXIN_2"/>
    <property type="match status" value="1"/>
</dbReference>
<keyword evidence="4" id="KW-0808">Transferase</keyword>
<dbReference type="InterPro" id="IPR013766">
    <property type="entry name" value="Thioredoxin_domain"/>
</dbReference>
<sequence>MVQSRKENYTKVIPALSVGTSSTIYGKFTMCKFIMCIFLLCMSTAVFAQNNNVVKPEVFQTGIKQSGVQVFDVRTLAEYSAGHLPHAMQADYAREEEFNERIKYLNKEQPVYIYCLSGPRAAGAAKQMREKGFTNVVELDGGIAAWKGAGLAVEGGNNLPQLTLIDFTGKISEGDVLIEIGADWCPPCQKMEPAVAAYLKAHAGIKLLKVDGSKDTNVIKTLGATTLPTFILYKEGQEVWRKTGVVELN</sequence>
<feature type="domain" description="Rhodanese" evidence="2">
    <location>
        <begin position="64"/>
        <end position="155"/>
    </location>
</feature>
<protein>
    <submittedName>
        <fullName evidence="4">Rhodanese-related sulfurtransferase</fullName>
    </submittedName>
</protein>
<dbReference type="Proteomes" id="UP000183788">
    <property type="component" value="Unassembled WGS sequence"/>
</dbReference>
<dbReference type="InterPro" id="IPR036873">
    <property type="entry name" value="Rhodanese-like_dom_sf"/>
</dbReference>
<name>A0A1K1RE68_9BACT</name>
<organism evidence="4 5">
    <name type="scientific">Chitinophaga sancti</name>
    <dbReference type="NCBI Taxonomy" id="1004"/>
    <lineage>
        <taxon>Bacteria</taxon>
        <taxon>Pseudomonadati</taxon>
        <taxon>Bacteroidota</taxon>
        <taxon>Chitinophagia</taxon>
        <taxon>Chitinophagales</taxon>
        <taxon>Chitinophagaceae</taxon>
        <taxon>Chitinophaga</taxon>
    </lineage>
</organism>
<dbReference type="PANTHER" id="PTHR45431">
    <property type="entry name" value="RHODANESE-LIKE DOMAIN-CONTAINING PROTEIN 15, CHLOROPLASTIC"/>
    <property type="match status" value="1"/>
</dbReference>
<dbReference type="EMBL" id="FPIZ01000011">
    <property type="protein sequence ID" value="SFW70241.1"/>
    <property type="molecule type" value="Genomic_DNA"/>
</dbReference>
<dbReference type="CDD" id="cd02947">
    <property type="entry name" value="TRX_family"/>
    <property type="match status" value="1"/>
</dbReference>
<feature type="signal peptide" evidence="1">
    <location>
        <begin position="1"/>
        <end position="48"/>
    </location>
</feature>
<dbReference type="Pfam" id="PF00581">
    <property type="entry name" value="Rhodanese"/>
    <property type="match status" value="1"/>
</dbReference>
<dbReference type="SUPFAM" id="SSF52821">
    <property type="entry name" value="Rhodanese/Cell cycle control phosphatase"/>
    <property type="match status" value="1"/>
</dbReference>
<gene>
    <name evidence="4" type="ORF">SAMN05661012_03682</name>
</gene>
<dbReference type="PANTHER" id="PTHR45431:SF3">
    <property type="entry name" value="RHODANESE-LIKE DOMAIN-CONTAINING PROTEIN 15, CHLOROPLASTIC"/>
    <property type="match status" value="1"/>
</dbReference>
<dbReference type="Pfam" id="PF00085">
    <property type="entry name" value="Thioredoxin"/>
    <property type="match status" value="1"/>
</dbReference>
<dbReference type="Gene3D" id="3.40.30.10">
    <property type="entry name" value="Glutaredoxin"/>
    <property type="match status" value="1"/>
</dbReference>
<dbReference type="GO" id="GO:0016740">
    <property type="term" value="F:transferase activity"/>
    <property type="evidence" value="ECO:0007669"/>
    <property type="project" value="UniProtKB-KW"/>
</dbReference>
<dbReference type="STRING" id="1004.SAMN05661012_03682"/>
<feature type="chain" id="PRO_5012498717" evidence="1">
    <location>
        <begin position="49"/>
        <end position="249"/>
    </location>
</feature>
<reference evidence="4 5" key="1">
    <citation type="submission" date="2016-11" db="EMBL/GenBank/DDBJ databases">
        <authorList>
            <person name="Jaros S."/>
            <person name="Januszkiewicz K."/>
            <person name="Wedrychowicz H."/>
        </authorList>
    </citation>
    <scope>NUCLEOTIDE SEQUENCE [LARGE SCALE GENOMIC DNA]</scope>
    <source>
        <strain evidence="4 5">DSM 784</strain>
    </source>
</reference>
<dbReference type="PROSITE" id="PS50206">
    <property type="entry name" value="RHODANESE_3"/>
    <property type="match status" value="1"/>
</dbReference>
<dbReference type="OrthoDB" id="9808735at2"/>
<accession>A0A1K1RE68</accession>
<evidence type="ECO:0000259" key="2">
    <source>
        <dbReference type="PROSITE" id="PS50206"/>
    </source>
</evidence>